<keyword evidence="1" id="KW-1133">Transmembrane helix</keyword>
<organism evidence="2 3">
    <name type="scientific">Domibacillus enclensis</name>
    <dbReference type="NCBI Taxonomy" id="1017273"/>
    <lineage>
        <taxon>Bacteria</taxon>
        <taxon>Bacillati</taxon>
        <taxon>Bacillota</taxon>
        <taxon>Bacilli</taxon>
        <taxon>Bacillales</taxon>
        <taxon>Bacillaceae</taxon>
        <taxon>Domibacillus</taxon>
    </lineage>
</organism>
<dbReference type="Proteomes" id="UP000186385">
    <property type="component" value="Unassembled WGS sequence"/>
</dbReference>
<reference evidence="2 3" key="1">
    <citation type="submission" date="2017-01" db="EMBL/GenBank/DDBJ databases">
        <authorList>
            <person name="Mah S.A."/>
            <person name="Swanson W.J."/>
            <person name="Moy G.W."/>
            <person name="Vacquier V.D."/>
        </authorList>
    </citation>
    <scope>NUCLEOTIDE SEQUENCE [LARGE SCALE GENOMIC DNA]</scope>
    <source>
        <strain evidence="2 3">NIO-1016</strain>
    </source>
</reference>
<evidence type="ECO:0000313" key="2">
    <source>
        <dbReference type="EMBL" id="SIR12740.1"/>
    </source>
</evidence>
<dbReference type="EMBL" id="FTLX01000005">
    <property type="protein sequence ID" value="SIR12740.1"/>
    <property type="molecule type" value="Genomic_DNA"/>
</dbReference>
<keyword evidence="1" id="KW-0812">Transmembrane</keyword>
<evidence type="ECO:0000256" key="1">
    <source>
        <dbReference type="SAM" id="Phobius"/>
    </source>
</evidence>
<keyword evidence="1" id="KW-0472">Membrane</keyword>
<name>A0A1N6YDU9_9BACI</name>
<evidence type="ECO:0000313" key="3">
    <source>
        <dbReference type="Proteomes" id="UP000186385"/>
    </source>
</evidence>
<dbReference type="AlphaFoldDB" id="A0A1N6YDU9"/>
<gene>
    <name evidence="2" type="ORF">SAMN05443094_105243</name>
</gene>
<sequence length="37" mass="4774">MYNDWWLLQFIFLFFVTFFIIVPLISIWFTRKKKQDQ</sequence>
<feature type="transmembrane region" description="Helical" evidence="1">
    <location>
        <begin position="6"/>
        <end position="29"/>
    </location>
</feature>
<proteinExistence type="predicted"/>
<accession>A0A1N6YDU9</accession>
<protein>
    <submittedName>
        <fullName evidence="2">Uncharacterized protein</fullName>
    </submittedName>
</protein>